<dbReference type="PROSITE" id="PS50165">
    <property type="entry name" value="UVRC"/>
    <property type="match status" value="1"/>
</dbReference>
<dbReference type="InterPro" id="IPR035901">
    <property type="entry name" value="GIY-YIG_endonuc_sf"/>
</dbReference>
<keyword evidence="1" id="KW-0963">Cytoplasm</keyword>
<dbReference type="Pfam" id="PF01541">
    <property type="entry name" value="GIY-YIG"/>
    <property type="match status" value="1"/>
</dbReference>
<dbReference type="InterPro" id="IPR001162">
    <property type="entry name" value="UvrC_RNase_H_dom"/>
</dbReference>
<evidence type="ECO:0000256" key="2">
    <source>
        <dbReference type="ARBA" id="ARBA00022763"/>
    </source>
</evidence>
<evidence type="ECO:0000313" key="8">
    <source>
        <dbReference type="EMBL" id="KKQ75663.1"/>
    </source>
</evidence>
<dbReference type="CDD" id="cd10434">
    <property type="entry name" value="GIY-YIG_UvrC_Cho"/>
    <property type="match status" value="1"/>
</dbReference>
<dbReference type="GO" id="GO:0009381">
    <property type="term" value="F:excinuclease ABC activity"/>
    <property type="evidence" value="ECO:0007669"/>
    <property type="project" value="InterPro"/>
</dbReference>
<dbReference type="InterPro" id="IPR001943">
    <property type="entry name" value="UVR_dom"/>
</dbReference>
<evidence type="ECO:0000259" key="7">
    <source>
        <dbReference type="PROSITE" id="PS50165"/>
    </source>
</evidence>
<evidence type="ECO:0000256" key="1">
    <source>
        <dbReference type="ARBA" id="ARBA00022490"/>
    </source>
</evidence>
<proteinExistence type="predicted"/>
<reference evidence="8 9" key="1">
    <citation type="journal article" date="2015" name="Nature">
        <title>rRNA introns, odd ribosomes, and small enigmatic genomes across a large radiation of phyla.</title>
        <authorList>
            <person name="Brown C.T."/>
            <person name="Hug L.A."/>
            <person name="Thomas B.C."/>
            <person name="Sharon I."/>
            <person name="Castelle C.J."/>
            <person name="Singh A."/>
            <person name="Wilkins M.J."/>
            <person name="Williams K.H."/>
            <person name="Banfield J.F."/>
        </authorList>
    </citation>
    <scope>NUCLEOTIDE SEQUENCE [LARGE SCALE GENOMIC DNA]</scope>
</reference>
<evidence type="ECO:0000256" key="4">
    <source>
        <dbReference type="ARBA" id="ARBA00022881"/>
    </source>
</evidence>
<dbReference type="Pfam" id="PF08459">
    <property type="entry name" value="UvrC_RNaseH_dom"/>
    <property type="match status" value="1"/>
</dbReference>
<keyword evidence="4" id="KW-0267">Excision nuclease</keyword>
<dbReference type="Gene3D" id="3.30.420.340">
    <property type="entry name" value="UvrC, RNAse H endonuclease domain"/>
    <property type="match status" value="1"/>
</dbReference>
<evidence type="ECO:0000256" key="5">
    <source>
        <dbReference type="ARBA" id="ARBA00023204"/>
    </source>
</evidence>
<organism evidence="8 9">
    <name type="scientific">Candidatus Woesebacteria bacterium GW2011_GWB1_38_5b</name>
    <dbReference type="NCBI Taxonomy" id="1618569"/>
    <lineage>
        <taxon>Bacteria</taxon>
        <taxon>Candidatus Woeseibacteriota</taxon>
    </lineage>
</organism>
<dbReference type="PROSITE" id="PS50164">
    <property type="entry name" value="GIY_YIG"/>
    <property type="match status" value="1"/>
</dbReference>
<dbReference type="EMBL" id="LBUZ01000007">
    <property type="protein sequence ID" value="KKQ75663.1"/>
    <property type="molecule type" value="Genomic_DNA"/>
</dbReference>
<dbReference type="PANTHER" id="PTHR30562">
    <property type="entry name" value="UVRC/OXIDOREDUCTASE"/>
    <property type="match status" value="1"/>
</dbReference>
<keyword evidence="5" id="KW-0234">DNA repair</keyword>
<dbReference type="Pfam" id="PF02151">
    <property type="entry name" value="UVR"/>
    <property type="match status" value="1"/>
</dbReference>
<dbReference type="InterPro" id="IPR038476">
    <property type="entry name" value="UvrC_RNase_H_dom_sf"/>
</dbReference>
<dbReference type="SMART" id="SM00465">
    <property type="entry name" value="GIYc"/>
    <property type="match status" value="1"/>
</dbReference>
<dbReference type="GO" id="GO:0009380">
    <property type="term" value="C:excinuclease repair complex"/>
    <property type="evidence" value="ECO:0007669"/>
    <property type="project" value="TreeGrafter"/>
</dbReference>
<keyword evidence="2" id="KW-0227">DNA damage</keyword>
<dbReference type="SUPFAM" id="SSF82771">
    <property type="entry name" value="GIY-YIG endonuclease"/>
    <property type="match status" value="1"/>
</dbReference>
<name>A0A0G0K7N6_9BACT</name>
<dbReference type="SUPFAM" id="SSF46600">
    <property type="entry name" value="C-terminal UvrC-binding domain of UvrB"/>
    <property type="match status" value="1"/>
</dbReference>
<accession>A0A0G0K7N6</accession>
<dbReference type="InterPro" id="IPR050066">
    <property type="entry name" value="UvrABC_protein_C"/>
</dbReference>
<dbReference type="AlphaFoldDB" id="A0A0G0K7N6"/>
<dbReference type="GO" id="GO:0006289">
    <property type="term" value="P:nucleotide-excision repair"/>
    <property type="evidence" value="ECO:0007669"/>
    <property type="project" value="InterPro"/>
</dbReference>
<feature type="domain" description="UvrC family homology region profile" evidence="7">
    <location>
        <begin position="258"/>
        <end position="362"/>
    </location>
</feature>
<dbReference type="InterPro" id="IPR047296">
    <property type="entry name" value="GIY-YIG_UvrC_Cho"/>
</dbReference>
<evidence type="ECO:0000256" key="3">
    <source>
        <dbReference type="ARBA" id="ARBA00022769"/>
    </source>
</evidence>
<dbReference type="FunFam" id="3.40.1440.10:FF:000001">
    <property type="entry name" value="UvrABC system protein C"/>
    <property type="match status" value="1"/>
</dbReference>
<sequence length="426" mass="49246">MQKLSAPSSPGIYIFKTLGGEVLYIGKAKNLKNRLASYFVKNLAPKTRAMVSAATKISIIKTSTEIEALLLEAKLVRKFMPMFNSELKDDKTPLYITLTKEDYPRLLTLRKTQLEEFKLSHVWGPFTQSTSVRRVMKMLRRIFPYSQHKPVKRACIYSQIGLCNPCPSEIIAESDPVKKLELQKQFKRNLGFIKKFLNGNFASLKKDLEKQMKSASSQDMFELAQEIKNQLNMIDHITTKSHTPDEYIKDPNLIDDIRERELAELIKLIKPYLIIEKLERIECFDVAHLSGTNQTASMVTFINGEPDKTYYRHFNVHNKNSDVNNMQEVLSRRLKHIDDWGRPDLIIVDGGKPQVSSGLLVVSNEIPLIGLAKRQETLIIKHENKFVEIRLKRGPAMYLVQRLRDEAHRFARRLHHKQVSKAFKIR</sequence>
<dbReference type="Gene3D" id="3.40.1440.10">
    <property type="entry name" value="GIY-YIG endonuclease"/>
    <property type="match status" value="1"/>
</dbReference>
<dbReference type="PATRIC" id="fig|1618569.3.peg.213"/>
<dbReference type="InterPro" id="IPR036876">
    <property type="entry name" value="UVR_dom_sf"/>
</dbReference>
<dbReference type="InterPro" id="IPR000305">
    <property type="entry name" value="GIY-YIG_endonuc"/>
</dbReference>
<comment type="caution">
    <text evidence="8">The sequence shown here is derived from an EMBL/GenBank/DDBJ whole genome shotgun (WGS) entry which is preliminary data.</text>
</comment>
<protein>
    <submittedName>
        <fullName evidence="8">Excinuclease ABC C subunit domain protein</fullName>
    </submittedName>
</protein>
<keyword evidence="3" id="KW-0228">DNA excision</keyword>
<dbReference type="Proteomes" id="UP000034181">
    <property type="component" value="Unassembled WGS sequence"/>
</dbReference>
<gene>
    <name evidence="8" type="ORF">US96_C0007G0011</name>
</gene>
<evidence type="ECO:0000259" key="6">
    <source>
        <dbReference type="PROSITE" id="PS50164"/>
    </source>
</evidence>
<feature type="domain" description="GIY-YIG" evidence="6">
    <location>
        <begin position="8"/>
        <end position="85"/>
    </location>
</feature>
<dbReference type="PANTHER" id="PTHR30562:SF1">
    <property type="entry name" value="UVRABC SYSTEM PROTEIN C"/>
    <property type="match status" value="1"/>
</dbReference>
<evidence type="ECO:0000313" key="9">
    <source>
        <dbReference type="Proteomes" id="UP000034181"/>
    </source>
</evidence>